<evidence type="ECO:0008006" key="4">
    <source>
        <dbReference type="Google" id="ProtNLM"/>
    </source>
</evidence>
<reference evidence="2 3" key="1">
    <citation type="submission" date="2018-05" db="EMBL/GenBank/DDBJ databases">
        <title>The Hungate 1000. A catalogue of reference genomes from the rumen microbiome.</title>
        <authorList>
            <person name="Kelly W."/>
        </authorList>
    </citation>
    <scope>NUCLEOTIDE SEQUENCE [LARGE SCALE GENOMIC DNA]</scope>
    <source>
        <strain evidence="2 3">SAb67</strain>
    </source>
</reference>
<dbReference type="OrthoDB" id="1820591at2"/>
<dbReference type="PROSITE" id="PS51257">
    <property type="entry name" value="PROKAR_LIPOPROTEIN"/>
    <property type="match status" value="1"/>
</dbReference>
<dbReference type="RefSeq" id="WP_109726836.1">
    <property type="nucleotide sequence ID" value="NZ_QGDI01000008.1"/>
</dbReference>
<feature type="signal peptide" evidence="1">
    <location>
        <begin position="1"/>
        <end position="24"/>
    </location>
</feature>
<accession>A0A315Y0H0</accession>
<keyword evidence="1" id="KW-0732">Signal</keyword>
<feature type="chain" id="PRO_5039010582" description="Lipoprotein" evidence="1">
    <location>
        <begin position="25"/>
        <end position="178"/>
    </location>
</feature>
<dbReference type="EMBL" id="QGDI01000008">
    <property type="protein sequence ID" value="PWJ11809.1"/>
    <property type="molecule type" value="Genomic_DNA"/>
</dbReference>
<protein>
    <recommendedName>
        <fullName evidence="4">Lipoprotein</fullName>
    </recommendedName>
</protein>
<dbReference type="AlphaFoldDB" id="A0A315Y0H0"/>
<comment type="caution">
    <text evidence="2">The sequence shown here is derived from an EMBL/GenBank/DDBJ whole genome shotgun (WGS) entry which is preliminary data.</text>
</comment>
<proteinExistence type="predicted"/>
<name>A0A315Y0H0_RUMFL</name>
<gene>
    <name evidence="2" type="ORF">IE37_02072</name>
</gene>
<dbReference type="Proteomes" id="UP000245720">
    <property type="component" value="Unassembled WGS sequence"/>
</dbReference>
<evidence type="ECO:0000313" key="2">
    <source>
        <dbReference type="EMBL" id="PWJ11809.1"/>
    </source>
</evidence>
<sequence length="178" mass="20310">MKIRGYCLFFVAALCLLLSGCGLKDYPTYTYQLSNKLGERYLINYCEQTGYPDNSTRVKIFKEKEKIGDYDGGAYTGCDSYIPSQIMLIASKDKVDYYYMKSQFGEYIIADGVLDVKMNFNMIRIGVQPNELNDMDKRSYSKLAAAVRNAVTADEAKKRFSACGYSSDSFITFYNYKD</sequence>
<evidence type="ECO:0000313" key="3">
    <source>
        <dbReference type="Proteomes" id="UP000245720"/>
    </source>
</evidence>
<evidence type="ECO:0000256" key="1">
    <source>
        <dbReference type="SAM" id="SignalP"/>
    </source>
</evidence>
<organism evidence="2 3">
    <name type="scientific">Ruminococcus flavefaciens</name>
    <dbReference type="NCBI Taxonomy" id="1265"/>
    <lineage>
        <taxon>Bacteria</taxon>
        <taxon>Bacillati</taxon>
        <taxon>Bacillota</taxon>
        <taxon>Clostridia</taxon>
        <taxon>Eubacteriales</taxon>
        <taxon>Oscillospiraceae</taxon>
        <taxon>Ruminococcus</taxon>
    </lineage>
</organism>